<dbReference type="GO" id="GO:0003723">
    <property type="term" value="F:RNA binding"/>
    <property type="evidence" value="ECO:0007669"/>
    <property type="project" value="TreeGrafter"/>
</dbReference>
<keyword evidence="6" id="KW-1185">Reference proteome</keyword>
<evidence type="ECO:0000256" key="2">
    <source>
        <dbReference type="ARBA" id="ARBA00023242"/>
    </source>
</evidence>
<name>A0AA40D7V7_9PEZI</name>
<comment type="subcellular location">
    <subcellularLocation>
        <location evidence="1">Nucleus</location>
        <location evidence="1">Nucleolus</location>
    </subcellularLocation>
</comment>
<evidence type="ECO:0000259" key="4">
    <source>
        <dbReference type="Pfam" id="PF08698"/>
    </source>
</evidence>
<feature type="compositionally biased region" description="Polar residues" evidence="3">
    <location>
        <begin position="39"/>
        <end position="58"/>
    </location>
</feature>
<evidence type="ECO:0000313" key="5">
    <source>
        <dbReference type="EMBL" id="KAK0666177.1"/>
    </source>
</evidence>
<dbReference type="AlphaFoldDB" id="A0AA40D7V7"/>
<keyword evidence="2" id="KW-0539">Nucleus</keyword>
<reference evidence="5" key="1">
    <citation type="submission" date="2023-06" db="EMBL/GenBank/DDBJ databases">
        <title>Genome-scale phylogeny and comparative genomics of the fungal order Sordariales.</title>
        <authorList>
            <consortium name="Lawrence Berkeley National Laboratory"/>
            <person name="Hensen N."/>
            <person name="Bonometti L."/>
            <person name="Westerberg I."/>
            <person name="Brannstrom I.O."/>
            <person name="Guillou S."/>
            <person name="Cros-Aarteil S."/>
            <person name="Calhoun S."/>
            <person name="Haridas S."/>
            <person name="Kuo A."/>
            <person name="Mondo S."/>
            <person name="Pangilinan J."/>
            <person name="Riley R."/>
            <person name="Labutti K."/>
            <person name="Andreopoulos B."/>
            <person name="Lipzen A."/>
            <person name="Chen C."/>
            <person name="Yanf M."/>
            <person name="Daum C."/>
            <person name="Ng V."/>
            <person name="Clum A."/>
            <person name="Steindorff A."/>
            <person name="Ohm R."/>
            <person name="Martin F."/>
            <person name="Silar P."/>
            <person name="Natvig D."/>
            <person name="Lalanne C."/>
            <person name="Gautier V."/>
            <person name="Ament-Velasquez S.L."/>
            <person name="Kruys A."/>
            <person name="Hutchinson M.I."/>
            <person name="Powell A.J."/>
            <person name="Barry K."/>
            <person name="Miller A.N."/>
            <person name="Grigoriev I.V."/>
            <person name="Debuchy R."/>
            <person name="Gladieux P."/>
            <person name="Thoren M.H."/>
            <person name="Johannesson H."/>
        </authorList>
    </citation>
    <scope>NUCLEOTIDE SEQUENCE</scope>
    <source>
        <strain evidence="5">CBS 307.81</strain>
    </source>
</reference>
<evidence type="ECO:0000313" key="6">
    <source>
        <dbReference type="Proteomes" id="UP001174997"/>
    </source>
</evidence>
<dbReference type="InterPro" id="IPR014810">
    <property type="entry name" value="Fcf2_C"/>
</dbReference>
<evidence type="ECO:0000256" key="3">
    <source>
        <dbReference type="SAM" id="MobiDB-lite"/>
    </source>
</evidence>
<evidence type="ECO:0000256" key="1">
    <source>
        <dbReference type="ARBA" id="ARBA00004604"/>
    </source>
</evidence>
<sequence length="202" mass="22396">MASIASLSEADIDRLLSEAEARIAASNASKALAVTAPTSSKAITITTTPGPSQSLTSKELSKSDKLSVRVPSIPKDKKKEEKDNAGDGWFNMPRTELTTELKRDLQALRMRDVIANGKQFFKKDNRKDFVPTYSQVGTIIAGATDGSNQRLTRKERKRTIVEEVLSSSNTAKYKSKFHEIQEKKMSGKKAFYKKLVAGRKKR</sequence>
<accession>A0AA40D7V7</accession>
<dbReference type="PANTHER" id="PTHR21686:SF12">
    <property type="entry name" value="DEOXYNUCLEOTIDYLTRANSFERASE TERMINAL-INTERACTING PROTEIN 2"/>
    <property type="match status" value="1"/>
</dbReference>
<proteinExistence type="predicted"/>
<feature type="domain" description="Fcf2 pre-rRNA processing C-terminal" evidence="4">
    <location>
        <begin position="81"/>
        <end position="175"/>
    </location>
</feature>
<dbReference type="GO" id="GO:0005730">
    <property type="term" value="C:nucleolus"/>
    <property type="evidence" value="ECO:0007669"/>
    <property type="project" value="UniProtKB-SubCell"/>
</dbReference>
<protein>
    <submittedName>
        <fullName evidence="5">Fcf2 pre-rRNA processing-domain-containing protein</fullName>
    </submittedName>
</protein>
<organism evidence="5 6">
    <name type="scientific">Cercophora samala</name>
    <dbReference type="NCBI Taxonomy" id="330535"/>
    <lineage>
        <taxon>Eukaryota</taxon>
        <taxon>Fungi</taxon>
        <taxon>Dikarya</taxon>
        <taxon>Ascomycota</taxon>
        <taxon>Pezizomycotina</taxon>
        <taxon>Sordariomycetes</taxon>
        <taxon>Sordariomycetidae</taxon>
        <taxon>Sordariales</taxon>
        <taxon>Lasiosphaeriaceae</taxon>
        <taxon>Cercophora</taxon>
    </lineage>
</organism>
<gene>
    <name evidence="5" type="ORF">QBC41DRAFT_326321</name>
</gene>
<dbReference type="EMBL" id="JAULSY010000093">
    <property type="protein sequence ID" value="KAK0666177.1"/>
    <property type="molecule type" value="Genomic_DNA"/>
</dbReference>
<dbReference type="Proteomes" id="UP001174997">
    <property type="component" value="Unassembled WGS sequence"/>
</dbReference>
<comment type="caution">
    <text evidence="5">The sequence shown here is derived from an EMBL/GenBank/DDBJ whole genome shotgun (WGS) entry which is preliminary data.</text>
</comment>
<dbReference type="Pfam" id="PF08698">
    <property type="entry name" value="Fcf2"/>
    <property type="match status" value="1"/>
</dbReference>
<dbReference type="InterPro" id="IPR039883">
    <property type="entry name" value="Fcf2/DNTTIP2"/>
</dbReference>
<dbReference type="GO" id="GO:0006396">
    <property type="term" value="P:RNA processing"/>
    <property type="evidence" value="ECO:0007669"/>
    <property type="project" value="TreeGrafter"/>
</dbReference>
<feature type="compositionally biased region" description="Basic and acidic residues" evidence="3">
    <location>
        <begin position="74"/>
        <end position="85"/>
    </location>
</feature>
<feature type="region of interest" description="Disordered" evidence="3">
    <location>
        <begin position="39"/>
        <end position="89"/>
    </location>
</feature>
<dbReference type="PANTHER" id="PTHR21686">
    <property type="entry name" value="DEOXYNUCLEOTIDYLTRANSFERASE TERMINAL-INTERACTING PROTEIN 2"/>
    <property type="match status" value="1"/>
</dbReference>